<comment type="caution">
    <text evidence="1">The sequence shown here is derived from an EMBL/GenBank/DDBJ whole genome shotgun (WGS) entry which is preliminary data.</text>
</comment>
<gene>
    <name evidence="1" type="ORF">rsdtw13_18680</name>
</gene>
<proteinExistence type="predicted"/>
<organism evidence="1 2">
    <name type="scientific">Inconstantimicrobium mannanitabidum</name>
    <dbReference type="NCBI Taxonomy" id="1604901"/>
    <lineage>
        <taxon>Bacteria</taxon>
        <taxon>Bacillati</taxon>
        <taxon>Bacillota</taxon>
        <taxon>Clostridia</taxon>
        <taxon>Eubacteriales</taxon>
        <taxon>Clostridiaceae</taxon>
        <taxon>Inconstantimicrobium</taxon>
    </lineage>
</organism>
<accession>A0ACB5RBU6</accession>
<keyword evidence="2" id="KW-1185">Reference proteome</keyword>
<evidence type="ECO:0000313" key="2">
    <source>
        <dbReference type="Proteomes" id="UP001058074"/>
    </source>
</evidence>
<reference evidence="1" key="1">
    <citation type="journal article" date="2025" name="Int. J. Syst. Evol. Microbiol.">
        <title>Inconstantimicrobium mannanitabidum sp. nov., a novel member of the family Clostridiaceae isolated from anoxic soil under the treatment of reductive soil disinfestation.</title>
        <authorList>
            <person name="Ueki A."/>
            <person name="Tonouchi A."/>
            <person name="Honma S."/>
            <person name="Kaku N."/>
            <person name="Ueki K."/>
        </authorList>
    </citation>
    <scope>NUCLEOTIDE SEQUENCE</scope>
    <source>
        <strain evidence="1">TW13</strain>
    </source>
</reference>
<protein>
    <submittedName>
        <fullName evidence="1">Penicillin-binding protein</fullName>
    </submittedName>
</protein>
<dbReference type="Proteomes" id="UP001058074">
    <property type="component" value="Unassembled WGS sequence"/>
</dbReference>
<sequence>MKKELLSRYIKITSIIICMFILLIIKIFIIQKDYENETMPTIYKGGNQTEKISQIDYQVYDYSGKNIVSLAKKYILVIEVNAFRMNNVKDSQEGLLAFNYIMKSQYPDFSLDDIVNKNGKLYFDKLDAESYEKLKDLTKVIKGIYVYNYDCVDNKDAWKIENILTLINKDKSKNINSTSQVNDSLEKNILNTVRGNKDNIISLSLNSKGFYSKETYGIDDNNLNPQLTLDEEWQQKIRDVLNRKLFSKLPNIGVAIVESSTGKVRVLAQKDESKPNILIGATGLGFPPGSIFKVVDEITAISENKLDLSKKYVCNGVLCKKNGKPHPHGTLNLNEALRVSCNEAFSQLGASLGYENIMSMCDKLGLFSKVLNLNDEAAGVRAEKISGMNNISIGQSLNVTPIQMTAVINTVVNNGVYIKPTILEGYKDNKNQFISLDKPKSINILDSQSALIIKNQLKDVVNNGSGVKAQVSGVEIGGKTGTAEGTSGNDIWFLGYFKMNNKYYSMVILVPNLIGTNDDGDSYGGGNTAAPIFSQVVEAIK</sequence>
<evidence type="ECO:0000313" key="1">
    <source>
        <dbReference type="EMBL" id="GKX66610.1"/>
    </source>
</evidence>
<name>A0ACB5RBU6_9CLOT</name>
<dbReference type="EMBL" id="BROD01000001">
    <property type="protein sequence ID" value="GKX66610.1"/>
    <property type="molecule type" value="Genomic_DNA"/>
</dbReference>